<dbReference type="Gene3D" id="3.30.450.40">
    <property type="match status" value="1"/>
</dbReference>
<evidence type="ECO:0000313" key="15">
    <source>
        <dbReference type="Proteomes" id="UP000011083"/>
    </source>
</evidence>
<dbReference type="InterPro" id="IPR005467">
    <property type="entry name" value="His_kinase_dom"/>
</dbReference>
<dbReference type="AlphaFoldDB" id="L8H1W6"/>
<proteinExistence type="predicted"/>
<gene>
    <name evidence="14" type="ORF">ACA1_040690</name>
</gene>
<dbReference type="InterPro" id="IPR001789">
    <property type="entry name" value="Sig_transdc_resp-reg_receiver"/>
</dbReference>
<dbReference type="Gene3D" id="3.40.50.2300">
    <property type="match status" value="1"/>
</dbReference>
<feature type="transmembrane region" description="Helical" evidence="11">
    <location>
        <begin position="55"/>
        <end position="75"/>
    </location>
</feature>
<dbReference type="GO" id="GO:0005524">
    <property type="term" value="F:ATP binding"/>
    <property type="evidence" value="ECO:0007669"/>
    <property type="project" value="UniProtKB-KW"/>
</dbReference>
<evidence type="ECO:0000256" key="7">
    <source>
        <dbReference type="ARBA" id="ARBA00022840"/>
    </source>
</evidence>
<dbReference type="FunFam" id="1.10.287.130:FF:000002">
    <property type="entry name" value="Two-component osmosensing histidine kinase"/>
    <property type="match status" value="1"/>
</dbReference>
<dbReference type="InterPro" id="IPR003594">
    <property type="entry name" value="HATPase_dom"/>
</dbReference>
<dbReference type="KEGG" id="acan:ACA1_040690"/>
<keyword evidence="15" id="KW-1185">Reference proteome</keyword>
<dbReference type="CDD" id="cd00082">
    <property type="entry name" value="HisKA"/>
    <property type="match status" value="1"/>
</dbReference>
<feature type="region of interest" description="Disordered" evidence="10">
    <location>
        <begin position="677"/>
        <end position="765"/>
    </location>
</feature>
<dbReference type="SUPFAM" id="SSF52172">
    <property type="entry name" value="CheY-like"/>
    <property type="match status" value="1"/>
</dbReference>
<dbReference type="OrthoDB" id="21225at2759"/>
<keyword evidence="4" id="KW-0808">Transferase</keyword>
<dbReference type="InterPro" id="IPR029016">
    <property type="entry name" value="GAF-like_dom_sf"/>
</dbReference>
<organism evidence="14 15">
    <name type="scientific">Acanthamoeba castellanii (strain ATCC 30010 / Neff)</name>
    <dbReference type="NCBI Taxonomy" id="1257118"/>
    <lineage>
        <taxon>Eukaryota</taxon>
        <taxon>Amoebozoa</taxon>
        <taxon>Discosea</taxon>
        <taxon>Longamoebia</taxon>
        <taxon>Centramoebida</taxon>
        <taxon>Acanthamoebidae</taxon>
        <taxon>Acanthamoeba</taxon>
    </lineage>
</organism>
<feature type="transmembrane region" description="Helical" evidence="11">
    <location>
        <begin position="87"/>
        <end position="109"/>
    </location>
</feature>
<dbReference type="CDD" id="cd16922">
    <property type="entry name" value="HATPase_EvgS-ArcB-TorS-like"/>
    <property type="match status" value="1"/>
</dbReference>
<evidence type="ECO:0000256" key="11">
    <source>
        <dbReference type="SAM" id="Phobius"/>
    </source>
</evidence>
<comment type="catalytic activity">
    <reaction evidence="1">
        <text>ATP + protein L-histidine = ADP + protein N-phospho-L-histidine.</text>
        <dbReference type="EC" id="2.7.13.3"/>
    </reaction>
</comment>
<evidence type="ECO:0000256" key="1">
    <source>
        <dbReference type="ARBA" id="ARBA00000085"/>
    </source>
</evidence>
<dbReference type="Pfam" id="PF02518">
    <property type="entry name" value="HATPase_c"/>
    <property type="match status" value="1"/>
</dbReference>
<keyword evidence="11" id="KW-0812">Transmembrane</keyword>
<evidence type="ECO:0000256" key="9">
    <source>
        <dbReference type="PROSITE-ProRule" id="PRU00169"/>
    </source>
</evidence>
<dbReference type="InterPro" id="IPR036890">
    <property type="entry name" value="HATPase_C_sf"/>
</dbReference>
<dbReference type="PRINTS" id="PR00344">
    <property type="entry name" value="BCTRLSENSOR"/>
</dbReference>
<feature type="region of interest" description="Disordered" evidence="10">
    <location>
        <begin position="268"/>
        <end position="288"/>
    </location>
</feature>
<dbReference type="InterPro" id="IPR036097">
    <property type="entry name" value="HisK_dim/P_sf"/>
</dbReference>
<accession>L8H1W6</accession>
<dbReference type="Pfam" id="PF00512">
    <property type="entry name" value="HisKA"/>
    <property type="match status" value="1"/>
</dbReference>
<dbReference type="PANTHER" id="PTHR45339">
    <property type="entry name" value="HYBRID SIGNAL TRANSDUCTION HISTIDINE KINASE J"/>
    <property type="match status" value="1"/>
</dbReference>
<evidence type="ECO:0000256" key="4">
    <source>
        <dbReference type="ARBA" id="ARBA00022679"/>
    </source>
</evidence>
<dbReference type="PROSITE" id="PS50110">
    <property type="entry name" value="RESPONSE_REGULATORY"/>
    <property type="match status" value="1"/>
</dbReference>
<dbReference type="SUPFAM" id="SSF55781">
    <property type="entry name" value="GAF domain-like"/>
    <property type="match status" value="1"/>
</dbReference>
<dbReference type="FunFam" id="3.30.565.10:FF:000010">
    <property type="entry name" value="Sensor histidine kinase RcsC"/>
    <property type="match status" value="1"/>
</dbReference>
<evidence type="ECO:0000256" key="5">
    <source>
        <dbReference type="ARBA" id="ARBA00022741"/>
    </source>
</evidence>
<dbReference type="GeneID" id="14919538"/>
<evidence type="ECO:0000256" key="2">
    <source>
        <dbReference type="ARBA" id="ARBA00012438"/>
    </source>
</evidence>
<evidence type="ECO:0000259" key="12">
    <source>
        <dbReference type="PROSITE" id="PS50109"/>
    </source>
</evidence>
<dbReference type="SMART" id="SM00448">
    <property type="entry name" value="REC"/>
    <property type="match status" value="1"/>
</dbReference>
<dbReference type="PANTHER" id="PTHR45339:SF1">
    <property type="entry name" value="HYBRID SIGNAL TRANSDUCTION HISTIDINE KINASE J"/>
    <property type="match status" value="1"/>
</dbReference>
<dbReference type="SUPFAM" id="SSF47384">
    <property type="entry name" value="Homodimeric domain of signal transducing histidine kinase"/>
    <property type="match status" value="1"/>
</dbReference>
<evidence type="ECO:0000313" key="14">
    <source>
        <dbReference type="EMBL" id="ELR18753.1"/>
    </source>
</evidence>
<dbReference type="EMBL" id="KB007946">
    <property type="protein sequence ID" value="ELR18753.1"/>
    <property type="molecule type" value="Genomic_DNA"/>
</dbReference>
<evidence type="ECO:0000256" key="3">
    <source>
        <dbReference type="ARBA" id="ARBA00022553"/>
    </source>
</evidence>
<keyword evidence="11" id="KW-1133">Transmembrane helix</keyword>
<keyword evidence="6 14" id="KW-0418">Kinase</keyword>
<keyword evidence="5" id="KW-0547">Nucleotide-binding</keyword>
<keyword evidence="3 9" id="KW-0597">Phosphoprotein</keyword>
<feature type="modified residue" description="4-aspartylphosphate" evidence="9">
    <location>
        <position position="881"/>
    </location>
</feature>
<dbReference type="Proteomes" id="UP000011083">
    <property type="component" value="Unassembled WGS sequence"/>
</dbReference>
<feature type="compositionally biased region" description="Low complexity" evidence="10">
    <location>
        <begin position="706"/>
        <end position="738"/>
    </location>
</feature>
<keyword evidence="7" id="KW-0067">ATP-binding</keyword>
<dbReference type="SMART" id="SM00387">
    <property type="entry name" value="HATPase_c"/>
    <property type="match status" value="1"/>
</dbReference>
<reference evidence="14 15" key="1">
    <citation type="journal article" date="2013" name="Genome Biol.">
        <title>Genome of Acanthamoeba castellanii highlights extensive lateral gene transfer and early evolution of tyrosine kinase signaling.</title>
        <authorList>
            <person name="Clarke M."/>
            <person name="Lohan A.J."/>
            <person name="Liu B."/>
            <person name="Lagkouvardos I."/>
            <person name="Roy S."/>
            <person name="Zafar N."/>
            <person name="Bertelli C."/>
            <person name="Schilde C."/>
            <person name="Kianianmomeni A."/>
            <person name="Burglin T.R."/>
            <person name="Frech C."/>
            <person name="Turcotte B."/>
            <person name="Kopec K.O."/>
            <person name="Synnott J.M."/>
            <person name="Choo C."/>
            <person name="Paponov I."/>
            <person name="Finkler A."/>
            <person name="Soon Heng Tan C."/>
            <person name="Hutchins A.P."/>
            <person name="Weinmeier T."/>
            <person name="Rattei T."/>
            <person name="Chu J.S."/>
            <person name="Gimenez G."/>
            <person name="Irimia M."/>
            <person name="Rigden D.J."/>
            <person name="Fitzpatrick D.A."/>
            <person name="Lorenzo-Morales J."/>
            <person name="Bateman A."/>
            <person name="Chiu C.H."/>
            <person name="Tang P."/>
            <person name="Hegemann P."/>
            <person name="Fromm H."/>
            <person name="Raoult D."/>
            <person name="Greub G."/>
            <person name="Miranda-Saavedra D."/>
            <person name="Chen N."/>
            <person name="Nash P."/>
            <person name="Ginger M.L."/>
            <person name="Horn M."/>
            <person name="Schaap P."/>
            <person name="Caler L."/>
            <person name="Loftus B."/>
        </authorList>
    </citation>
    <scope>NUCLEOTIDE SEQUENCE [LARGE SCALE GENOMIC DNA]</scope>
    <source>
        <strain evidence="14 15">Neff</strain>
    </source>
</reference>
<name>L8H1W6_ACACF</name>
<dbReference type="SUPFAM" id="SSF55874">
    <property type="entry name" value="ATPase domain of HSP90 chaperone/DNA topoisomerase II/histidine kinase"/>
    <property type="match status" value="1"/>
</dbReference>
<dbReference type="InterPro" id="IPR004358">
    <property type="entry name" value="Sig_transdc_His_kin-like_C"/>
</dbReference>
<dbReference type="Gene3D" id="3.30.565.10">
    <property type="entry name" value="Histidine kinase-like ATPase, C-terminal domain"/>
    <property type="match status" value="1"/>
</dbReference>
<dbReference type="EC" id="2.7.13.3" evidence="2"/>
<dbReference type="CDD" id="cd17546">
    <property type="entry name" value="REC_hyHK_CKI1_RcsC-like"/>
    <property type="match status" value="1"/>
</dbReference>
<feature type="domain" description="Histidine kinase" evidence="12">
    <location>
        <begin position="459"/>
        <end position="673"/>
    </location>
</feature>
<evidence type="ECO:0000259" key="13">
    <source>
        <dbReference type="PROSITE" id="PS50110"/>
    </source>
</evidence>
<dbReference type="Gene3D" id="1.10.287.130">
    <property type="match status" value="1"/>
</dbReference>
<feature type="domain" description="Response regulatory" evidence="13">
    <location>
        <begin position="824"/>
        <end position="951"/>
    </location>
</feature>
<sequence length="956" mass="104398">MRTVFVAGSAFTLGVLLSPWFHADLIFAASASQIKPTTKGPTINDTLLHVMVDSVAKGVLSLSHLLVPSALFAVLCQRKDLFAGHPWLFLSLGIYIAVGAATLFASATLMVDWELWAALLGWATALVVYRSLAVMFNASHQPVASDRLEMEISQRKAAQHRLQSRYKRTVVVSKVTREIRKSLKMKDICDATTEQCAALFGSDECRVYCCERPTTDEGLQQSAGRDEQPFKCTLLSEYRANHDAFDSQHDDDHDALDDADAVNRCRTENDLKEAEDGARPAPGQRGRNDMLKKAPPLHLIPGLLFQARTATVLDFAAAPVGELAPELVDYYARRRVQRLLCVAVPHSHQACAVIVLHQLLPQASSASSSPVKPSRMWDHDDAALLEEVGAQESDDADVNMNVNRWVVVVMPAVEIGLAHAHLLKEAEKGRELTTRNEALNKAKEEAEEGLRAKSEFLAVVSHEIRTPMNAICGMTKVLKESPLAQEQRECVRIISSSAKALLSLLNNILDFSKIEAGKTEILECPFDVRKCTLGLMQLMSNYTAKRTQKVTLATHVDSRVPPVVIGDKPHVRQVLVNLLSNSVKFTAQGSIDLRYAELQFEVADTGIGIPQEKQDRLFHAFSQVDSSPTRRYDGTGLGLVISRRLCELMGGRMWFESQPHKGSTFYFTIRVKVPPDHHHLHHNLEPPDEAPQPNPDRHRASTPPHSASSSSSSSSSPSSSSSSSSTSSSSSSSLSSISWDATPTRQTTPGESSRSSALPPFPMAPTRLKRYSHSFPARLRPIVPCATNAGEGTGTGPGGPPSLQSIRRHSYVVNDGSLSPTDMRVLLVEDNLVNQKVALKLLARLGYSNVRVANDGRQAVDIIAASASATGQAGYDVVIMDLHMPEMDGITASRIIKRTARSAGSAPPYIIACTADLQYDTRQACIQAGLDGYLEKPIKLKDLSRAMMEAHAAVYP</sequence>
<keyword evidence="11" id="KW-0472">Membrane</keyword>
<keyword evidence="8" id="KW-0902">Two-component regulatory system</keyword>
<dbReference type="InterPro" id="IPR011006">
    <property type="entry name" value="CheY-like_superfamily"/>
</dbReference>
<protein>
    <recommendedName>
        <fullName evidence="2">histidine kinase</fullName>
        <ecNumber evidence="2">2.7.13.3</ecNumber>
    </recommendedName>
</protein>
<dbReference type="InterPro" id="IPR003661">
    <property type="entry name" value="HisK_dim/P_dom"/>
</dbReference>
<dbReference type="VEuPathDB" id="AmoebaDB:ACA1_040690"/>
<dbReference type="Pfam" id="PF00072">
    <property type="entry name" value="Response_reg"/>
    <property type="match status" value="1"/>
</dbReference>
<dbReference type="SMART" id="SM00388">
    <property type="entry name" value="HisKA"/>
    <property type="match status" value="1"/>
</dbReference>
<dbReference type="RefSeq" id="XP_004340805.1">
    <property type="nucleotide sequence ID" value="XM_004340757.1"/>
</dbReference>
<evidence type="ECO:0000256" key="10">
    <source>
        <dbReference type="SAM" id="MobiDB-lite"/>
    </source>
</evidence>
<dbReference type="GO" id="GO:0000155">
    <property type="term" value="F:phosphorelay sensor kinase activity"/>
    <property type="evidence" value="ECO:0007669"/>
    <property type="project" value="InterPro"/>
</dbReference>
<evidence type="ECO:0000256" key="8">
    <source>
        <dbReference type="ARBA" id="ARBA00023012"/>
    </source>
</evidence>
<dbReference type="PROSITE" id="PS50109">
    <property type="entry name" value="HIS_KIN"/>
    <property type="match status" value="1"/>
</dbReference>
<feature type="compositionally biased region" description="Basic and acidic residues" evidence="10">
    <location>
        <begin position="268"/>
        <end position="278"/>
    </location>
</feature>
<feature type="compositionally biased region" description="Polar residues" evidence="10">
    <location>
        <begin position="739"/>
        <end position="756"/>
    </location>
</feature>
<evidence type="ECO:0000256" key="6">
    <source>
        <dbReference type="ARBA" id="ARBA00022777"/>
    </source>
</evidence>